<feature type="compositionally biased region" description="Basic and acidic residues" evidence="6">
    <location>
        <begin position="39"/>
        <end position="50"/>
    </location>
</feature>
<dbReference type="KEGG" id="llu:AKJ09_08218"/>
<dbReference type="STRING" id="1391654.AKJ09_08218"/>
<feature type="domain" description="CusB-like beta-barrel" evidence="7">
    <location>
        <begin position="238"/>
        <end position="313"/>
    </location>
</feature>
<dbReference type="PANTHER" id="PTHR30097">
    <property type="entry name" value="CATION EFFLUX SYSTEM PROTEIN CUSB"/>
    <property type="match status" value="1"/>
</dbReference>
<keyword evidence="2" id="KW-0813">Transport</keyword>
<feature type="domain" description="CzcB-like C-terminal circularly permuted SH3-like" evidence="9">
    <location>
        <begin position="329"/>
        <end position="389"/>
    </location>
</feature>
<dbReference type="Gene3D" id="2.40.30.170">
    <property type="match status" value="1"/>
</dbReference>
<dbReference type="Pfam" id="PF25975">
    <property type="entry name" value="CzcB_C"/>
    <property type="match status" value="1"/>
</dbReference>
<evidence type="ECO:0000256" key="2">
    <source>
        <dbReference type="ARBA" id="ARBA00022448"/>
    </source>
</evidence>
<evidence type="ECO:0000259" key="9">
    <source>
        <dbReference type="Pfam" id="PF25975"/>
    </source>
</evidence>
<dbReference type="GO" id="GO:0022857">
    <property type="term" value="F:transmembrane transporter activity"/>
    <property type="evidence" value="ECO:0007669"/>
    <property type="project" value="InterPro"/>
</dbReference>
<dbReference type="GO" id="GO:0016020">
    <property type="term" value="C:membrane"/>
    <property type="evidence" value="ECO:0007669"/>
    <property type="project" value="InterPro"/>
</dbReference>
<evidence type="ECO:0000256" key="5">
    <source>
        <dbReference type="ARBA" id="ARBA00058766"/>
    </source>
</evidence>
<dbReference type="InterPro" id="IPR006143">
    <property type="entry name" value="RND_pump_MFP"/>
</dbReference>
<dbReference type="RefSeq" id="WP_146652633.1">
    <property type="nucleotide sequence ID" value="NZ_CP012333.1"/>
</dbReference>
<sequence>MNTHLRRIAGALLLFAVITGCRRHAEKEHDEPTPSTTTAHEEGDKGHEGIPKHVKLDKRVIENAKIRVEPATKEVLAPTLALPGEIAADPDRSARVSSPVAGRLTDVRFREGSNVKKGDLLALLRIPEIGKVRAAHSATLAKAAAARANADRLGILADKGLSPAQEALAARAEADALEAEGKATGEQLAALGMGASGGGSELALRAPVSGTVVARDAVVGQPVSTDQVVASIADLQGVWFLARVFEKDLGLIEIGAPSEITLNAYPNEHFSGTVEYVGKQIDPVARTVTARIRLQNHDDLLRLGLFGSARVVAKQSVSAAGAPNAPVLVVPRSALTEVAGKTVVFVRTAEDQFELHEVTAGDASAGRVRIIAGLREGENVVTDGAFTVKSVLLRGTLADED</sequence>
<dbReference type="InterPro" id="IPR058647">
    <property type="entry name" value="BSH_CzcB-like"/>
</dbReference>
<evidence type="ECO:0000256" key="4">
    <source>
        <dbReference type="ARBA" id="ARBA00043263"/>
    </source>
</evidence>
<dbReference type="Pfam" id="PF25954">
    <property type="entry name" value="Beta-barrel_RND_2"/>
    <property type="match status" value="1"/>
</dbReference>
<dbReference type="Pfam" id="PF25973">
    <property type="entry name" value="BSH_CzcB"/>
    <property type="match status" value="1"/>
</dbReference>
<evidence type="ECO:0000256" key="6">
    <source>
        <dbReference type="SAM" id="MobiDB-lite"/>
    </source>
</evidence>
<dbReference type="SUPFAM" id="SSF111369">
    <property type="entry name" value="HlyD-like secretion proteins"/>
    <property type="match status" value="1"/>
</dbReference>
<feature type="region of interest" description="Disordered" evidence="6">
    <location>
        <begin position="25"/>
        <end position="50"/>
    </location>
</feature>
<evidence type="ECO:0000313" key="11">
    <source>
        <dbReference type="Proteomes" id="UP000064967"/>
    </source>
</evidence>
<dbReference type="InterPro" id="IPR051909">
    <property type="entry name" value="MFP_Cation_Efflux"/>
</dbReference>
<evidence type="ECO:0000259" key="7">
    <source>
        <dbReference type="Pfam" id="PF25954"/>
    </source>
</evidence>
<dbReference type="GO" id="GO:0030288">
    <property type="term" value="C:outer membrane-bounded periplasmic space"/>
    <property type="evidence" value="ECO:0007669"/>
    <property type="project" value="TreeGrafter"/>
</dbReference>
<dbReference type="GO" id="GO:0060003">
    <property type="term" value="P:copper ion export"/>
    <property type="evidence" value="ECO:0007669"/>
    <property type="project" value="TreeGrafter"/>
</dbReference>
<dbReference type="EMBL" id="CP012333">
    <property type="protein sequence ID" value="AKV01555.1"/>
    <property type="molecule type" value="Genomic_DNA"/>
</dbReference>
<keyword evidence="11" id="KW-1185">Reference proteome</keyword>
<dbReference type="Proteomes" id="UP000064967">
    <property type="component" value="Chromosome"/>
</dbReference>
<dbReference type="FunFam" id="2.40.420.20:FF:000006">
    <property type="entry name" value="RND family efflux transporter MFP subunit"/>
    <property type="match status" value="1"/>
</dbReference>
<evidence type="ECO:0000313" key="10">
    <source>
        <dbReference type="EMBL" id="AKV01555.1"/>
    </source>
</evidence>
<dbReference type="GO" id="GO:0046914">
    <property type="term" value="F:transition metal ion binding"/>
    <property type="evidence" value="ECO:0007669"/>
    <property type="project" value="TreeGrafter"/>
</dbReference>
<organism evidence="10 11">
    <name type="scientific">Labilithrix luteola</name>
    <dbReference type="NCBI Taxonomy" id="1391654"/>
    <lineage>
        <taxon>Bacteria</taxon>
        <taxon>Pseudomonadati</taxon>
        <taxon>Myxococcota</taxon>
        <taxon>Polyangia</taxon>
        <taxon>Polyangiales</taxon>
        <taxon>Labilitrichaceae</taxon>
        <taxon>Labilithrix</taxon>
    </lineage>
</organism>
<evidence type="ECO:0000256" key="1">
    <source>
        <dbReference type="ARBA" id="ARBA00009477"/>
    </source>
</evidence>
<reference evidence="10 11" key="1">
    <citation type="submission" date="2015-08" db="EMBL/GenBank/DDBJ databases">
        <authorList>
            <person name="Babu N.S."/>
            <person name="Beckwith C.J."/>
            <person name="Beseler K.G."/>
            <person name="Brison A."/>
            <person name="Carone J.V."/>
            <person name="Caskin T.P."/>
            <person name="Diamond M."/>
            <person name="Durham M.E."/>
            <person name="Foxe J.M."/>
            <person name="Go M."/>
            <person name="Henderson B.A."/>
            <person name="Jones I.B."/>
            <person name="McGettigan J.A."/>
            <person name="Micheletti S.J."/>
            <person name="Nasrallah M.E."/>
            <person name="Ortiz D."/>
            <person name="Piller C.R."/>
            <person name="Privatt S.R."/>
            <person name="Schneider S.L."/>
            <person name="Sharp S."/>
            <person name="Smith T.C."/>
            <person name="Stanton J.D."/>
            <person name="Ullery H.E."/>
            <person name="Wilson R.J."/>
            <person name="Serrano M.G."/>
            <person name="Buck G."/>
            <person name="Lee V."/>
            <person name="Wang Y."/>
            <person name="Carvalho R."/>
            <person name="Voegtly L."/>
            <person name="Shi R."/>
            <person name="Duckworth R."/>
            <person name="Johnson A."/>
            <person name="Loviza R."/>
            <person name="Walstead R."/>
            <person name="Shah Z."/>
            <person name="Kiflezghi M."/>
            <person name="Wade K."/>
            <person name="Ball S.L."/>
            <person name="Bradley K.W."/>
            <person name="Asai D.J."/>
            <person name="Bowman C.A."/>
            <person name="Russell D.A."/>
            <person name="Pope W.H."/>
            <person name="Jacobs-Sera D."/>
            <person name="Hendrix R.W."/>
            <person name="Hatfull G.F."/>
        </authorList>
    </citation>
    <scope>NUCLEOTIDE SEQUENCE [LARGE SCALE GENOMIC DNA]</scope>
    <source>
        <strain evidence="10 11">DSM 27648</strain>
    </source>
</reference>
<evidence type="ECO:0000256" key="3">
    <source>
        <dbReference type="ARBA" id="ARBA00022833"/>
    </source>
</evidence>
<dbReference type="FunFam" id="2.40.30.170:FF:000010">
    <property type="entry name" value="Efflux RND transporter periplasmic adaptor subunit"/>
    <property type="match status" value="1"/>
</dbReference>
<dbReference type="InterPro" id="IPR058792">
    <property type="entry name" value="Beta-barrel_RND_2"/>
</dbReference>
<dbReference type="GO" id="GO:0046686">
    <property type="term" value="P:response to cadmium ion"/>
    <property type="evidence" value="ECO:0007669"/>
    <property type="project" value="UniProtKB-KW"/>
</dbReference>
<dbReference type="GO" id="GO:0015679">
    <property type="term" value="P:plasma membrane copper ion transport"/>
    <property type="evidence" value="ECO:0007669"/>
    <property type="project" value="TreeGrafter"/>
</dbReference>
<keyword evidence="3" id="KW-0862">Zinc</keyword>
<dbReference type="Gene3D" id="2.40.50.100">
    <property type="match status" value="1"/>
</dbReference>
<evidence type="ECO:0000259" key="8">
    <source>
        <dbReference type="Pfam" id="PF25973"/>
    </source>
</evidence>
<dbReference type="PANTHER" id="PTHR30097:SF4">
    <property type="entry name" value="SLR6042 PROTEIN"/>
    <property type="match status" value="1"/>
</dbReference>
<protein>
    <submittedName>
        <fullName evidence="10">Cobalt/zinc/cadmium efflux RND transporter, membrane fusion protein, CzcB family</fullName>
    </submittedName>
</protein>
<name>A0A0K1Q818_9BACT</name>
<comment type="function">
    <text evidence="5">CzcA and CzcB together would act in zinc efflux nearly as effectively as the complete czc efflux system (CzcABC). The CzcB protein is thought to funnel zinc cations to the CzcA transport protein.</text>
</comment>
<dbReference type="InterPro" id="IPR058649">
    <property type="entry name" value="CzcB_C"/>
</dbReference>
<comment type="similarity">
    <text evidence="1">Belongs to the membrane fusion protein (MFP) (TC 8.A.1) family.</text>
</comment>
<gene>
    <name evidence="10" type="ORF">AKJ09_08218</name>
</gene>
<dbReference type="OrthoDB" id="9806939at2"/>
<keyword evidence="4" id="KW-0105">Cadmium resistance</keyword>
<dbReference type="NCBIfam" id="TIGR01730">
    <property type="entry name" value="RND_mfp"/>
    <property type="match status" value="1"/>
</dbReference>
<dbReference type="AlphaFoldDB" id="A0A0K1Q818"/>
<dbReference type="Gene3D" id="2.40.420.20">
    <property type="match status" value="1"/>
</dbReference>
<proteinExistence type="inferred from homology"/>
<accession>A0A0K1Q818</accession>
<feature type="domain" description="CzcB-like barrel-sandwich hybrid" evidence="8">
    <location>
        <begin position="93"/>
        <end position="234"/>
    </location>
</feature>
<dbReference type="PROSITE" id="PS51257">
    <property type="entry name" value="PROKAR_LIPOPROTEIN"/>
    <property type="match status" value="1"/>
</dbReference>